<dbReference type="PANTHER" id="PTHR37984:SF5">
    <property type="entry name" value="PROTEIN NYNRIN-LIKE"/>
    <property type="match status" value="1"/>
</dbReference>
<keyword evidence="2" id="KW-0548">Nucleotidyltransferase</keyword>
<evidence type="ECO:0000256" key="7">
    <source>
        <dbReference type="SAM" id="MobiDB-lite"/>
    </source>
</evidence>
<dbReference type="Pfam" id="PF00077">
    <property type="entry name" value="RVP"/>
    <property type="match status" value="1"/>
</dbReference>
<proteinExistence type="predicted"/>
<comment type="caution">
    <text evidence="10">The sequence shown here is derived from an EMBL/GenBank/DDBJ whole genome shotgun (WGS) entry which is preliminary data.</text>
</comment>
<dbReference type="Gene3D" id="2.40.70.10">
    <property type="entry name" value="Acid Proteases"/>
    <property type="match status" value="1"/>
</dbReference>
<dbReference type="InterPro" id="IPR018061">
    <property type="entry name" value="Retropepsins"/>
</dbReference>
<dbReference type="PROSITE" id="PS00141">
    <property type="entry name" value="ASP_PROTEASE"/>
    <property type="match status" value="1"/>
</dbReference>
<dbReference type="InterPro" id="IPR036875">
    <property type="entry name" value="Znf_CCHC_sf"/>
</dbReference>
<evidence type="ECO:0000313" key="11">
    <source>
        <dbReference type="Proteomes" id="UP000440578"/>
    </source>
</evidence>
<dbReference type="Pfam" id="PF00098">
    <property type="entry name" value="zf-CCHC"/>
    <property type="match status" value="2"/>
</dbReference>
<feature type="domain" description="Peptidase A2" evidence="9">
    <location>
        <begin position="361"/>
        <end position="436"/>
    </location>
</feature>
<evidence type="ECO:0000256" key="2">
    <source>
        <dbReference type="ARBA" id="ARBA00022695"/>
    </source>
</evidence>
<dbReference type="InterPro" id="IPR001878">
    <property type="entry name" value="Znf_CCHC"/>
</dbReference>
<feature type="domain" description="CCHC-type" evidence="8">
    <location>
        <begin position="307"/>
        <end position="324"/>
    </location>
</feature>
<evidence type="ECO:0000259" key="8">
    <source>
        <dbReference type="PROSITE" id="PS50158"/>
    </source>
</evidence>
<dbReference type="SUPFAM" id="SSF50630">
    <property type="entry name" value="Acid proteases"/>
    <property type="match status" value="1"/>
</dbReference>
<dbReference type="PROSITE" id="PS50175">
    <property type="entry name" value="ASP_PROT_RETROV"/>
    <property type="match status" value="1"/>
</dbReference>
<evidence type="ECO:0000256" key="5">
    <source>
        <dbReference type="ARBA" id="ARBA00022801"/>
    </source>
</evidence>
<dbReference type="GO" id="GO:0008270">
    <property type="term" value="F:zinc ion binding"/>
    <property type="evidence" value="ECO:0007669"/>
    <property type="project" value="UniProtKB-KW"/>
</dbReference>
<evidence type="ECO:0000256" key="3">
    <source>
        <dbReference type="ARBA" id="ARBA00022722"/>
    </source>
</evidence>
<keyword evidence="10" id="KW-0238">DNA-binding</keyword>
<keyword evidence="6" id="KW-0862">Zinc</keyword>
<dbReference type="GO" id="GO:0003677">
    <property type="term" value="F:DNA binding"/>
    <property type="evidence" value="ECO:0007669"/>
    <property type="project" value="UniProtKB-KW"/>
</dbReference>
<keyword evidence="1" id="KW-0808">Transferase</keyword>
<keyword evidence="3" id="KW-0540">Nuclease</keyword>
<accession>A0A6A4WEF9</accession>
<dbReference type="Proteomes" id="UP000440578">
    <property type="component" value="Unassembled WGS sequence"/>
</dbReference>
<gene>
    <name evidence="10" type="primary">HEXBP_5</name>
    <name evidence="10" type="ORF">FJT64_024446</name>
</gene>
<dbReference type="GO" id="GO:0004519">
    <property type="term" value="F:endonuclease activity"/>
    <property type="evidence" value="ECO:0007669"/>
    <property type="project" value="UniProtKB-KW"/>
</dbReference>
<dbReference type="PANTHER" id="PTHR37984">
    <property type="entry name" value="PROTEIN CBG26694"/>
    <property type="match status" value="1"/>
</dbReference>
<name>A0A6A4WEF9_AMPAM</name>
<dbReference type="InterPro" id="IPR021109">
    <property type="entry name" value="Peptidase_aspartic_dom_sf"/>
</dbReference>
<evidence type="ECO:0000259" key="9">
    <source>
        <dbReference type="PROSITE" id="PS50175"/>
    </source>
</evidence>
<dbReference type="GO" id="GO:0006508">
    <property type="term" value="P:proteolysis"/>
    <property type="evidence" value="ECO:0007669"/>
    <property type="project" value="InterPro"/>
</dbReference>
<dbReference type="SMART" id="SM00343">
    <property type="entry name" value="ZnF_C2HC"/>
    <property type="match status" value="2"/>
</dbReference>
<dbReference type="SUPFAM" id="SSF57756">
    <property type="entry name" value="Retrovirus zinc finger-like domains"/>
    <property type="match status" value="2"/>
</dbReference>
<organism evidence="10 11">
    <name type="scientific">Amphibalanus amphitrite</name>
    <name type="common">Striped barnacle</name>
    <name type="synonym">Balanus amphitrite</name>
    <dbReference type="NCBI Taxonomy" id="1232801"/>
    <lineage>
        <taxon>Eukaryota</taxon>
        <taxon>Metazoa</taxon>
        <taxon>Ecdysozoa</taxon>
        <taxon>Arthropoda</taxon>
        <taxon>Crustacea</taxon>
        <taxon>Multicrustacea</taxon>
        <taxon>Cirripedia</taxon>
        <taxon>Thoracica</taxon>
        <taxon>Thoracicalcarea</taxon>
        <taxon>Balanomorpha</taxon>
        <taxon>Balanoidea</taxon>
        <taxon>Balanidae</taxon>
        <taxon>Amphibalaninae</taxon>
        <taxon>Amphibalanus</taxon>
    </lineage>
</organism>
<dbReference type="OrthoDB" id="9893755at2759"/>
<keyword evidence="6" id="KW-0479">Metal-binding</keyword>
<dbReference type="PROSITE" id="PS50158">
    <property type="entry name" value="ZF_CCHC"/>
    <property type="match status" value="2"/>
</dbReference>
<feature type="region of interest" description="Disordered" evidence="7">
    <location>
        <begin position="230"/>
        <end position="308"/>
    </location>
</feature>
<evidence type="ECO:0000256" key="1">
    <source>
        <dbReference type="ARBA" id="ARBA00022679"/>
    </source>
</evidence>
<dbReference type="GO" id="GO:0004190">
    <property type="term" value="F:aspartic-type endopeptidase activity"/>
    <property type="evidence" value="ECO:0007669"/>
    <property type="project" value="InterPro"/>
</dbReference>
<dbReference type="Gene3D" id="4.10.60.10">
    <property type="entry name" value="Zinc finger, CCHC-type"/>
    <property type="match status" value="2"/>
</dbReference>
<evidence type="ECO:0000313" key="10">
    <source>
        <dbReference type="EMBL" id="KAF0303559.1"/>
    </source>
</evidence>
<keyword evidence="4" id="KW-0255">Endonuclease</keyword>
<reference evidence="10 11" key="1">
    <citation type="submission" date="2019-07" db="EMBL/GenBank/DDBJ databases">
        <title>Draft genome assembly of a fouling barnacle, Amphibalanus amphitrite (Darwin, 1854): The first reference genome for Thecostraca.</title>
        <authorList>
            <person name="Kim W."/>
        </authorList>
    </citation>
    <scope>NUCLEOTIDE SEQUENCE [LARGE SCALE GENOMIC DNA]</scope>
    <source>
        <strain evidence="10">SNU_AA5</strain>
        <tissue evidence="10">Soma without cirri and trophi</tissue>
    </source>
</reference>
<dbReference type="InterPro" id="IPR001995">
    <property type="entry name" value="Peptidase_A2_cat"/>
</dbReference>
<dbReference type="EMBL" id="VIIS01000929">
    <property type="protein sequence ID" value="KAF0303559.1"/>
    <property type="molecule type" value="Genomic_DNA"/>
</dbReference>
<feature type="domain" description="CCHC-type" evidence="8">
    <location>
        <begin position="219"/>
        <end position="233"/>
    </location>
</feature>
<dbReference type="GO" id="GO:0016779">
    <property type="term" value="F:nucleotidyltransferase activity"/>
    <property type="evidence" value="ECO:0007669"/>
    <property type="project" value="UniProtKB-KW"/>
</dbReference>
<keyword evidence="11" id="KW-1185">Reference proteome</keyword>
<sequence length="554" mass="59635">MELGAGLQAMAVAPYRQGSDFERWLRSLERYMVAMGVESTARKCALLLHLVGPDIADLSDSLPEEPDGQATDDDFVRLKTKLTKYLVPTRNVVAERGKFQAMAMEENEDLEVFLGRLRAQVQRCGYTAAEVERELRDRCVLASRGELQQKLVREAAVKGAGLTLEDVRRTARAFRDVKDLAAQLAGAPEPAAAGEDTVQALRRPQRPEAGRSAVPPGTCFRCGGRGHWRRDCPTGRTGSEPDGARPGRSADGGGGRDGGRGSYRYGDGPAARAGPEPGGSRASGRPDGGRRVDIGRGSPPGGRSGGRRCFKCGDTGHLKRDCPQRGQVASVEEIVMAVDQTATRRRDRLPLVMVSVNGRQMEMLVDTGSPVSIVAVGSIPGLEVRPSVMQLRSFTGQPVPVRGEATVDVLYGGQRRRLDVVVSSQLGHHPLLGRDWLQVIRLDWRSLFQVSEVGGASGRRTLESVKAAHAQVFADGLGTELKEIEADAVTGSYLMFLDGVAPALTARELAAASRRDLVLAKVLAFVRGGWPATCPAPAKVGSTEKYCSVFTFDR</sequence>
<feature type="compositionally biased region" description="Low complexity" evidence="7">
    <location>
        <begin position="262"/>
        <end position="279"/>
    </location>
</feature>
<evidence type="ECO:0000256" key="6">
    <source>
        <dbReference type="PROSITE-ProRule" id="PRU00047"/>
    </source>
</evidence>
<dbReference type="InterPro" id="IPR001969">
    <property type="entry name" value="Aspartic_peptidase_AS"/>
</dbReference>
<dbReference type="AlphaFoldDB" id="A0A6A4WEF9"/>
<evidence type="ECO:0000256" key="4">
    <source>
        <dbReference type="ARBA" id="ARBA00022759"/>
    </source>
</evidence>
<dbReference type="InterPro" id="IPR050951">
    <property type="entry name" value="Retrovirus_Pol_polyprotein"/>
</dbReference>
<keyword evidence="5" id="KW-0378">Hydrolase</keyword>
<protein>
    <submittedName>
        <fullName evidence="10">DNA-binding protein HEXBP</fullName>
    </submittedName>
</protein>
<keyword evidence="6" id="KW-0863">Zinc-finger</keyword>